<protein>
    <submittedName>
        <fullName evidence="1">Uncharacterized protein</fullName>
    </submittedName>
</protein>
<reference evidence="1" key="1">
    <citation type="submission" date="2014-11" db="EMBL/GenBank/DDBJ databases">
        <authorList>
            <person name="Amaro Gonzalez C."/>
        </authorList>
    </citation>
    <scope>NUCLEOTIDE SEQUENCE</scope>
</reference>
<proteinExistence type="predicted"/>
<sequence length="55" mass="6294">MLHTNGSFYFMFHLGSAAEEYRHAHTRTHAQMQAHGLIGTHAHTGTPNRRMHHSD</sequence>
<organism evidence="1">
    <name type="scientific">Anguilla anguilla</name>
    <name type="common">European freshwater eel</name>
    <name type="synonym">Muraena anguilla</name>
    <dbReference type="NCBI Taxonomy" id="7936"/>
    <lineage>
        <taxon>Eukaryota</taxon>
        <taxon>Metazoa</taxon>
        <taxon>Chordata</taxon>
        <taxon>Craniata</taxon>
        <taxon>Vertebrata</taxon>
        <taxon>Euteleostomi</taxon>
        <taxon>Actinopterygii</taxon>
        <taxon>Neopterygii</taxon>
        <taxon>Teleostei</taxon>
        <taxon>Anguilliformes</taxon>
        <taxon>Anguillidae</taxon>
        <taxon>Anguilla</taxon>
    </lineage>
</organism>
<evidence type="ECO:0000313" key="1">
    <source>
        <dbReference type="EMBL" id="JAH05144.1"/>
    </source>
</evidence>
<name>A0A0E9PKV0_ANGAN</name>
<reference evidence="1" key="2">
    <citation type="journal article" date="2015" name="Fish Shellfish Immunol.">
        <title>Early steps in the European eel (Anguilla anguilla)-Vibrio vulnificus interaction in the gills: Role of the RtxA13 toxin.</title>
        <authorList>
            <person name="Callol A."/>
            <person name="Pajuelo D."/>
            <person name="Ebbesson L."/>
            <person name="Teles M."/>
            <person name="MacKenzie S."/>
            <person name="Amaro C."/>
        </authorList>
    </citation>
    <scope>NUCLEOTIDE SEQUENCE</scope>
</reference>
<dbReference type="AlphaFoldDB" id="A0A0E9PKV0"/>
<accession>A0A0E9PKV0</accession>
<dbReference type="EMBL" id="GBXM01103433">
    <property type="protein sequence ID" value="JAH05144.1"/>
    <property type="molecule type" value="Transcribed_RNA"/>
</dbReference>